<evidence type="ECO:0000313" key="1">
    <source>
        <dbReference type="EMBL" id="GBB89524.1"/>
    </source>
</evidence>
<comment type="caution">
    <text evidence="1">The sequence shown here is derived from an EMBL/GenBank/DDBJ whole genome shotgun (WGS) entry which is preliminary data.</text>
</comment>
<protein>
    <submittedName>
        <fullName evidence="1">Uncharacterized protein</fullName>
    </submittedName>
</protein>
<proteinExistence type="predicted"/>
<evidence type="ECO:0000313" key="2">
    <source>
        <dbReference type="Proteomes" id="UP000247702"/>
    </source>
</evidence>
<keyword evidence="2" id="KW-1185">Reference proteome</keyword>
<sequence>MAYIESLKEIILDENFTIIKFFRKIDLPFIQKEQAENVLYNALKTIESENNKQSMKAGKLLVNFNELINSNSVRDYWNSICIRNEKSETQIMQHLTKEKEEQEICHVRSNVLNEHIIESDRIIAGKRKSTDGYPPSKRTILTSANARINQDHSPPSILSSDFNHDHANCEEDIEPEYYDARKRHKIRYSWEDVIENIDFRDSSKKDWILQGYNLSDEFRNFQQQTIQQVKVNPHLCYKADVQKILCLSNIMMIERTKPSYFTCKSDDWNTICQRQPLQSLSSVAISVILEYSSLLNSFTPLDKIQKKWCANFSRITELNDQVDQDNFCKIQVILRNFLLLSSINTSNEDTFVHDTLHDLIKEIFRDSMLELVWANCGSSSSKSRRSSNKENARDLVKLANFQAGALDDLIMKYGNRTGMATYGIWVCGTTIRIYNMDLEYDGIYRMFLISEVIIPTEQAQFISLVPVLESFFNVKNHISEVLKIIASDTPPNSPSRSTYGRIPISSPKPVKIAVIGLHSTD</sequence>
<accession>A0A2Z6QWC8</accession>
<reference evidence="1 2" key="1">
    <citation type="submission" date="2017-11" db="EMBL/GenBank/DDBJ databases">
        <title>The genome of Rhizophagus clarus HR1 reveals common genetic basis of auxotrophy among arbuscular mycorrhizal fungi.</title>
        <authorList>
            <person name="Kobayashi Y."/>
        </authorList>
    </citation>
    <scope>NUCLEOTIDE SEQUENCE [LARGE SCALE GENOMIC DNA]</scope>
    <source>
        <strain evidence="1 2">HR1</strain>
    </source>
</reference>
<dbReference type="Proteomes" id="UP000247702">
    <property type="component" value="Unassembled WGS sequence"/>
</dbReference>
<name>A0A2Z6QWC8_9GLOM</name>
<organism evidence="1 2">
    <name type="scientific">Rhizophagus clarus</name>
    <dbReference type="NCBI Taxonomy" id="94130"/>
    <lineage>
        <taxon>Eukaryota</taxon>
        <taxon>Fungi</taxon>
        <taxon>Fungi incertae sedis</taxon>
        <taxon>Mucoromycota</taxon>
        <taxon>Glomeromycotina</taxon>
        <taxon>Glomeromycetes</taxon>
        <taxon>Glomerales</taxon>
        <taxon>Glomeraceae</taxon>
        <taxon>Rhizophagus</taxon>
    </lineage>
</organism>
<dbReference type="EMBL" id="BEXD01000693">
    <property type="protein sequence ID" value="GBB89524.1"/>
    <property type="molecule type" value="Genomic_DNA"/>
</dbReference>
<gene>
    <name evidence="1" type="ORF">RclHR1_16210003</name>
</gene>
<dbReference type="AlphaFoldDB" id="A0A2Z6QWC8"/>